<evidence type="ECO:0000313" key="2">
    <source>
        <dbReference type="EMBL" id="CAL8110724.1"/>
    </source>
</evidence>
<dbReference type="Proteomes" id="UP001642540">
    <property type="component" value="Unassembled WGS sequence"/>
</dbReference>
<gene>
    <name evidence="2" type="ORF">ODALV1_LOCUS14416</name>
</gene>
<sequence length="119" mass="13326">MLRDSARSSSLELECDAHVHAHPQQTSQYSRRRSGSGNPSGNPNIVHNGEENETQWFLLQTNGTISYRLNTHHHKDQRAAAAGENAIVIGSCEQKCDIHIQVSIYISLTRSALNVRKDY</sequence>
<organism evidence="2 3">
    <name type="scientific">Orchesella dallaii</name>
    <dbReference type="NCBI Taxonomy" id="48710"/>
    <lineage>
        <taxon>Eukaryota</taxon>
        <taxon>Metazoa</taxon>
        <taxon>Ecdysozoa</taxon>
        <taxon>Arthropoda</taxon>
        <taxon>Hexapoda</taxon>
        <taxon>Collembola</taxon>
        <taxon>Entomobryomorpha</taxon>
        <taxon>Entomobryoidea</taxon>
        <taxon>Orchesellidae</taxon>
        <taxon>Orchesellinae</taxon>
        <taxon>Orchesella</taxon>
    </lineage>
</organism>
<proteinExistence type="predicted"/>
<evidence type="ECO:0000256" key="1">
    <source>
        <dbReference type="SAM" id="MobiDB-lite"/>
    </source>
</evidence>
<evidence type="ECO:0000313" key="3">
    <source>
        <dbReference type="Proteomes" id="UP001642540"/>
    </source>
</evidence>
<keyword evidence="3" id="KW-1185">Reference proteome</keyword>
<accession>A0ABP1QW94</accession>
<reference evidence="2 3" key="1">
    <citation type="submission" date="2024-08" db="EMBL/GenBank/DDBJ databases">
        <authorList>
            <person name="Cucini C."/>
            <person name="Frati F."/>
        </authorList>
    </citation>
    <scope>NUCLEOTIDE SEQUENCE [LARGE SCALE GENOMIC DNA]</scope>
</reference>
<name>A0ABP1QW94_9HEXA</name>
<feature type="compositionally biased region" description="Low complexity" evidence="1">
    <location>
        <begin position="35"/>
        <end position="44"/>
    </location>
</feature>
<protein>
    <submittedName>
        <fullName evidence="2">Uncharacterized protein</fullName>
    </submittedName>
</protein>
<comment type="caution">
    <text evidence="2">The sequence shown here is derived from an EMBL/GenBank/DDBJ whole genome shotgun (WGS) entry which is preliminary data.</text>
</comment>
<dbReference type="EMBL" id="CAXLJM020000046">
    <property type="protein sequence ID" value="CAL8110724.1"/>
    <property type="molecule type" value="Genomic_DNA"/>
</dbReference>
<feature type="region of interest" description="Disordered" evidence="1">
    <location>
        <begin position="1"/>
        <end position="51"/>
    </location>
</feature>